<name>A0A2T7PMC9_POMCA</name>
<proteinExistence type="predicted"/>
<dbReference type="EMBL" id="PZQS01000003">
    <property type="protein sequence ID" value="PVD34580.1"/>
    <property type="molecule type" value="Genomic_DNA"/>
</dbReference>
<keyword evidence="5" id="KW-1185">Reference proteome</keyword>
<feature type="disulfide bond" evidence="1">
    <location>
        <begin position="310"/>
        <end position="344"/>
    </location>
</feature>
<dbReference type="OrthoDB" id="5947018at2759"/>
<keyword evidence="1" id="KW-1015">Disulfide bond</keyword>
<dbReference type="Pfam" id="PF01549">
    <property type="entry name" value="ShK"/>
    <property type="match status" value="1"/>
</dbReference>
<dbReference type="PANTHER" id="PTHR22255">
    <property type="entry name" value="LP06548P"/>
    <property type="match status" value="1"/>
</dbReference>
<gene>
    <name evidence="4" type="ORF">C0Q70_05856</name>
</gene>
<evidence type="ECO:0000313" key="4">
    <source>
        <dbReference type="EMBL" id="PVD34580.1"/>
    </source>
</evidence>
<dbReference type="PROSITE" id="PS51670">
    <property type="entry name" value="SHKT"/>
    <property type="match status" value="1"/>
</dbReference>
<organism evidence="4 5">
    <name type="scientific">Pomacea canaliculata</name>
    <name type="common">Golden apple snail</name>
    <dbReference type="NCBI Taxonomy" id="400727"/>
    <lineage>
        <taxon>Eukaryota</taxon>
        <taxon>Metazoa</taxon>
        <taxon>Spiralia</taxon>
        <taxon>Lophotrochozoa</taxon>
        <taxon>Mollusca</taxon>
        <taxon>Gastropoda</taxon>
        <taxon>Caenogastropoda</taxon>
        <taxon>Architaenioglossa</taxon>
        <taxon>Ampullarioidea</taxon>
        <taxon>Ampullariidae</taxon>
        <taxon>Pomacea</taxon>
    </lineage>
</organism>
<reference evidence="4 5" key="1">
    <citation type="submission" date="2018-04" db="EMBL/GenBank/DDBJ databases">
        <title>The genome of golden apple snail Pomacea canaliculata provides insight into stress tolerance and invasive adaptation.</title>
        <authorList>
            <person name="Liu C."/>
            <person name="Liu B."/>
            <person name="Ren Y."/>
            <person name="Zhang Y."/>
            <person name="Wang H."/>
            <person name="Li S."/>
            <person name="Jiang F."/>
            <person name="Yin L."/>
            <person name="Zhang G."/>
            <person name="Qian W."/>
            <person name="Fan W."/>
        </authorList>
    </citation>
    <scope>NUCLEOTIDE SEQUENCE [LARGE SCALE GENOMIC DNA]</scope>
    <source>
        <strain evidence="4">SZHN2017</strain>
        <tissue evidence="4">Muscle</tissue>
    </source>
</reference>
<evidence type="ECO:0000256" key="1">
    <source>
        <dbReference type="PROSITE-ProRule" id="PRU01005"/>
    </source>
</evidence>
<dbReference type="Proteomes" id="UP000245119">
    <property type="component" value="Linkage Group LG3"/>
</dbReference>
<dbReference type="InterPro" id="IPR003582">
    <property type="entry name" value="ShKT_dom"/>
</dbReference>
<evidence type="ECO:0000313" key="5">
    <source>
        <dbReference type="Proteomes" id="UP000245119"/>
    </source>
</evidence>
<dbReference type="AlphaFoldDB" id="A0A2T7PMC9"/>
<feature type="domain" description="ShKT" evidence="3">
    <location>
        <begin position="310"/>
        <end position="344"/>
    </location>
</feature>
<comment type="caution">
    <text evidence="1">Lacks conserved residue(s) required for the propagation of feature annotation.</text>
</comment>
<sequence length="691" mass="79439">MQRLGLVPNLMGADATCEFPDYLQSPDKDGELLPWNTWMWWLYLRHTPKWSEKQEVYVKGSHMWRHRDRHNLKSCDRSPRRVYSATTFGDCTERELVYNRTCITEHTSGKFRVIQYNADRTHRFTCMKFVRRSDNVVQVYEGPLSESNDEDLCDDDKMSLDEWPWVAEWHQRPYICHVNGGFTFRTIRRLTNEDLCETEWRRSHLEVECVRGDGLHFMAPSGSNCNPFLKDGDFKSLSCWAGWDEGDYIFLVAADANSPRFCLRFPKYQNGEFSTLVYFSVICPTEHDGKPPLGIEYYELRMRRKDLFSCEDENMVRCSEVLKDGGCSKHEALAKHCPRSCNLCGDKEYEESSRSRCWFDLRLYGDWVLYEADRKEEVKVDRDSLTFSLLGNFRCWKTLSETDYLYTTLSKFRNGCSPRYTCFQFKRRNNNVLQYRVVAKDLWPSYCGLNAIIPFNGTFSGEVCEGEVGDWDPETCTTRGTIVFRSNTCATLIFPQEFQCLSFIQTDDIKPEQLLLTRSMDGRSEFNCWIISSDLTGLRWPYRVLYRMPTTQCSRLTEMEIGITRQAKATLHLDDSTGTLKTCKPDQEMQLTATLEAVTKSTDPKYLLPAIKNDPRSVNINSQGPPMSNTQPTPSSGLSSGAESARPCGLLVLVLLVEAAVRVALSSSQSPRGPPLSSWPAALGPQVGPRR</sequence>
<dbReference type="Pfam" id="PF23070">
    <property type="entry name" value="DUF7043"/>
    <property type="match status" value="2"/>
</dbReference>
<comment type="caution">
    <text evidence="4">The sequence shown here is derived from an EMBL/GenBank/DDBJ whole genome shotgun (WGS) entry which is preliminary data.</text>
</comment>
<dbReference type="PANTHER" id="PTHR22255:SF9">
    <property type="entry name" value="LP06548P"/>
    <property type="match status" value="1"/>
</dbReference>
<feature type="region of interest" description="Disordered" evidence="2">
    <location>
        <begin position="667"/>
        <end position="691"/>
    </location>
</feature>
<protein>
    <recommendedName>
        <fullName evidence="3">ShKT domain-containing protein</fullName>
    </recommendedName>
</protein>
<evidence type="ECO:0000259" key="3">
    <source>
        <dbReference type="PROSITE" id="PS51670"/>
    </source>
</evidence>
<dbReference type="InterPro" id="IPR055471">
    <property type="entry name" value="DUF7043"/>
</dbReference>
<feature type="region of interest" description="Disordered" evidence="2">
    <location>
        <begin position="613"/>
        <end position="642"/>
    </location>
</feature>
<accession>A0A2T7PMC9</accession>
<feature type="compositionally biased region" description="Polar residues" evidence="2">
    <location>
        <begin position="616"/>
        <end position="642"/>
    </location>
</feature>
<evidence type="ECO:0000256" key="2">
    <source>
        <dbReference type="SAM" id="MobiDB-lite"/>
    </source>
</evidence>